<proteinExistence type="predicted"/>
<name>A0A2N8KRI9_9BURK</name>
<comment type="caution">
    <text evidence="2">The sequence shown here is derived from an EMBL/GenBank/DDBJ whole genome shotgun (WGS) entry which is preliminary data.</text>
</comment>
<keyword evidence="3" id="KW-1185">Reference proteome</keyword>
<dbReference type="Proteomes" id="UP000235916">
    <property type="component" value="Unassembled WGS sequence"/>
</dbReference>
<reference evidence="2 3" key="1">
    <citation type="submission" date="2018-01" db="EMBL/GenBank/DDBJ databases">
        <title>Draft genome sequence of Paucibacter aquatile CR182 isolated from freshwater of the Nakdong River.</title>
        <authorList>
            <person name="Choi A."/>
            <person name="Chung E.J."/>
        </authorList>
    </citation>
    <scope>NUCLEOTIDE SEQUENCE [LARGE SCALE GENOMIC DNA]</scope>
    <source>
        <strain evidence="2 3">CR182</strain>
    </source>
</reference>
<dbReference type="AlphaFoldDB" id="A0A2N8KRI9"/>
<feature type="transmembrane region" description="Helical" evidence="1">
    <location>
        <begin position="52"/>
        <end position="69"/>
    </location>
</feature>
<dbReference type="OrthoDB" id="9155042at2"/>
<evidence type="ECO:0000313" key="2">
    <source>
        <dbReference type="EMBL" id="PND36066.1"/>
    </source>
</evidence>
<dbReference type="EMBL" id="POSP01000004">
    <property type="protein sequence ID" value="PND36066.1"/>
    <property type="molecule type" value="Genomic_DNA"/>
</dbReference>
<gene>
    <name evidence="2" type="ORF">C1O66_20235</name>
</gene>
<feature type="transmembrane region" description="Helical" evidence="1">
    <location>
        <begin position="21"/>
        <end position="40"/>
    </location>
</feature>
<dbReference type="RefSeq" id="WP_102769843.1">
    <property type="nucleotide sequence ID" value="NZ_POSP01000004.1"/>
</dbReference>
<evidence type="ECO:0000313" key="3">
    <source>
        <dbReference type="Proteomes" id="UP000235916"/>
    </source>
</evidence>
<keyword evidence="1" id="KW-0472">Membrane</keyword>
<organism evidence="2 3">
    <name type="scientific">Kinneretia aquatilis</name>
    <dbReference type="NCBI Taxonomy" id="2070761"/>
    <lineage>
        <taxon>Bacteria</taxon>
        <taxon>Pseudomonadati</taxon>
        <taxon>Pseudomonadota</taxon>
        <taxon>Betaproteobacteria</taxon>
        <taxon>Burkholderiales</taxon>
        <taxon>Sphaerotilaceae</taxon>
        <taxon>Roseateles</taxon>
    </lineage>
</organism>
<evidence type="ECO:0000256" key="1">
    <source>
        <dbReference type="SAM" id="Phobius"/>
    </source>
</evidence>
<keyword evidence="1" id="KW-0812">Transmembrane</keyword>
<keyword evidence="1" id="KW-1133">Transmembrane helix</keyword>
<sequence length="87" mass="10384">MTLQQVSQVIRWLRLHARDHRLEAQAWDVILTVWLLGWAGLPPSLLLHEWQWLPLCLLGFLMPSLYAHLRRQLHQRGQLRCDWLTAL</sequence>
<accession>A0A2N8KRI9</accession>
<protein>
    <submittedName>
        <fullName evidence="2">Uncharacterized protein</fullName>
    </submittedName>
</protein>